<dbReference type="GO" id="GO:0020037">
    <property type="term" value="F:heme binding"/>
    <property type="evidence" value="ECO:0007669"/>
    <property type="project" value="InterPro"/>
</dbReference>
<feature type="non-terminal residue" evidence="3">
    <location>
        <position position="1"/>
    </location>
</feature>
<protein>
    <submittedName>
        <fullName evidence="3">Cytochrome oxidase subunit 1</fullName>
    </submittedName>
</protein>
<sequence>GLIMVFFVVVPLIFGFFGNFLLPLHIGSKDVAYPRINSIGFWLLPIGFILVCKSAFLRNKLWKPHEIETSCLYENNWRKETFYLEKILGEGVDSDIVYNYAIWKKSNVDKNKRVLVRGFDRNNQDYNALYSEEFNNNYYFSYEMPGNNIINSKEQLLGIRYKVKDFVENSWSYFLRKLEGSHFFEIKWWDNYLIDGRYIRRKYGFSKTLDTNTTCSGWTFITPFSSSLDRTASGPIDCLIVSVIIAGASTTLTFINLLVTRRTLGMSGLSSRKFIIPFFTIGLTLSLRFLALITPVLASCMIMIFSDRHWGTAFFDFAYGGDPIFPSICFDFSSPEF</sequence>
<dbReference type="InterPro" id="IPR000883">
    <property type="entry name" value="Cyt_C_Oxase_1"/>
</dbReference>
<feature type="transmembrane region" description="Helical" evidence="1">
    <location>
        <begin position="279"/>
        <end position="305"/>
    </location>
</feature>
<dbReference type="GO" id="GO:0004129">
    <property type="term" value="F:cytochrome-c oxidase activity"/>
    <property type="evidence" value="ECO:0007669"/>
    <property type="project" value="InterPro"/>
</dbReference>
<dbReference type="EMBL" id="HQ591492">
    <property type="protein sequence ID" value="AER59689.1"/>
    <property type="molecule type" value="Genomic_DNA"/>
</dbReference>
<dbReference type="PANTHER" id="PTHR10422:SF18">
    <property type="entry name" value="CYTOCHROME C OXIDASE SUBUNIT 1"/>
    <property type="match status" value="1"/>
</dbReference>
<evidence type="ECO:0000259" key="2">
    <source>
        <dbReference type="PROSITE" id="PS50855"/>
    </source>
</evidence>
<dbReference type="GO" id="GO:0009060">
    <property type="term" value="P:aerobic respiration"/>
    <property type="evidence" value="ECO:0007669"/>
    <property type="project" value="InterPro"/>
</dbReference>
<keyword evidence="1" id="KW-1133">Transmembrane helix</keyword>
<feature type="transmembrane region" description="Helical" evidence="1">
    <location>
        <begin position="6"/>
        <end position="27"/>
    </location>
</feature>
<accession>K4ESJ3</accession>
<dbReference type="InterPro" id="IPR036927">
    <property type="entry name" value="Cyt_c_oxase-like_su1_sf"/>
</dbReference>
<reference evidence="3" key="1">
    <citation type="submission" date="2010-11" db="EMBL/GenBank/DDBJ databases">
        <title>Molecular diversity of Collinia species.</title>
        <authorList>
            <person name="Strueder-Kypke M.C."/>
        </authorList>
    </citation>
    <scope>NUCLEOTIDE SEQUENCE</scope>
    <source>
        <strain evidence="3">29</strain>
    </source>
</reference>
<proteinExistence type="predicted"/>
<dbReference type="Gene3D" id="1.20.210.10">
    <property type="entry name" value="Cytochrome c oxidase-like, subunit I domain"/>
    <property type="match status" value="2"/>
</dbReference>
<dbReference type="AlphaFoldDB" id="K4ESJ3"/>
<evidence type="ECO:0000313" key="3">
    <source>
        <dbReference type="EMBL" id="AER59689.1"/>
    </source>
</evidence>
<dbReference type="PANTHER" id="PTHR10422">
    <property type="entry name" value="CYTOCHROME C OXIDASE SUBUNIT 1"/>
    <property type="match status" value="1"/>
</dbReference>
<keyword evidence="1" id="KW-0472">Membrane</keyword>
<evidence type="ECO:0000256" key="1">
    <source>
        <dbReference type="SAM" id="Phobius"/>
    </source>
</evidence>
<feature type="transmembrane region" description="Helical" evidence="1">
    <location>
        <begin position="239"/>
        <end position="259"/>
    </location>
</feature>
<dbReference type="GO" id="GO:0022904">
    <property type="term" value="P:respiratory electron transport chain"/>
    <property type="evidence" value="ECO:0007669"/>
    <property type="project" value="TreeGrafter"/>
</dbReference>
<keyword evidence="3" id="KW-0496">Mitochondrion</keyword>
<feature type="non-terminal residue" evidence="3">
    <location>
        <position position="337"/>
    </location>
</feature>
<dbReference type="SUPFAM" id="SSF81442">
    <property type="entry name" value="Cytochrome c oxidase subunit I-like"/>
    <property type="match status" value="1"/>
</dbReference>
<name>K4ESJ3_9CILI</name>
<organism evidence="3">
    <name type="scientific">Pseudocollinia similis</name>
    <dbReference type="NCBI Taxonomy" id="1469148"/>
    <lineage>
        <taxon>Eukaryota</taxon>
        <taxon>Sar</taxon>
        <taxon>Alveolata</taxon>
        <taxon>Ciliophora</taxon>
        <taxon>Intramacronucleata</taxon>
        <taxon>Oligohymenophorea</taxon>
        <taxon>Apostomatia</taxon>
        <taxon>Apostomatida</taxon>
        <taxon>Colliniidae</taxon>
        <taxon>Pseudocollinia</taxon>
    </lineage>
</organism>
<gene>
    <name evidence="3" type="primary">cox1</name>
</gene>
<keyword evidence="1" id="KW-0812">Transmembrane</keyword>
<feature type="transmembrane region" description="Helical" evidence="1">
    <location>
        <begin position="39"/>
        <end position="57"/>
    </location>
</feature>
<dbReference type="Pfam" id="PF00115">
    <property type="entry name" value="COX1"/>
    <property type="match status" value="1"/>
</dbReference>
<dbReference type="GO" id="GO:0016020">
    <property type="term" value="C:membrane"/>
    <property type="evidence" value="ECO:0007669"/>
    <property type="project" value="InterPro"/>
</dbReference>
<dbReference type="InterPro" id="IPR023616">
    <property type="entry name" value="Cyt_c_oxase-like_su1_dom"/>
</dbReference>
<feature type="domain" description="Cytochrome oxidase subunit I profile" evidence="2">
    <location>
        <begin position="1"/>
        <end position="332"/>
    </location>
</feature>
<dbReference type="PROSITE" id="PS50855">
    <property type="entry name" value="COX1"/>
    <property type="match status" value="1"/>
</dbReference>
<geneLocation type="mitochondrion" evidence="3"/>
<dbReference type="GO" id="GO:0015990">
    <property type="term" value="P:electron transport coupled proton transport"/>
    <property type="evidence" value="ECO:0007669"/>
    <property type="project" value="TreeGrafter"/>
</dbReference>